<dbReference type="HAMAP" id="MF_00337">
    <property type="entry name" value="Exonuc_7_S"/>
    <property type="match status" value="1"/>
</dbReference>
<keyword evidence="7" id="KW-0175">Coiled coil</keyword>
<keyword evidence="2 6" id="KW-0963">Cytoplasm</keyword>
<accession>A0A1E3X8S9</accession>
<dbReference type="Proteomes" id="UP000094056">
    <property type="component" value="Unassembled WGS sequence"/>
</dbReference>
<evidence type="ECO:0000256" key="8">
    <source>
        <dbReference type="SAM" id="MobiDB-lite"/>
    </source>
</evidence>
<feature type="region of interest" description="Disordered" evidence="8">
    <location>
        <begin position="70"/>
        <end position="94"/>
    </location>
</feature>
<evidence type="ECO:0000256" key="1">
    <source>
        <dbReference type="ARBA" id="ARBA00009998"/>
    </source>
</evidence>
<comment type="subcellular location">
    <subcellularLocation>
        <location evidence="6">Cytoplasm</location>
    </subcellularLocation>
</comment>
<evidence type="ECO:0000256" key="3">
    <source>
        <dbReference type="ARBA" id="ARBA00022722"/>
    </source>
</evidence>
<feature type="coiled-coil region" evidence="7">
    <location>
        <begin position="3"/>
        <end position="30"/>
    </location>
</feature>
<evidence type="ECO:0000256" key="5">
    <source>
        <dbReference type="ARBA" id="ARBA00022839"/>
    </source>
</evidence>
<keyword evidence="5 6" id="KW-0269">Exonuclease</keyword>
<name>A0A1E3X8S9_9BACT</name>
<dbReference type="GO" id="GO:0005829">
    <property type="term" value="C:cytosol"/>
    <property type="evidence" value="ECO:0007669"/>
    <property type="project" value="TreeGrafter"/>
</dbReference>
<comment type="caution">
    <text evidence="9">The sequence shown here is derived from an EMBL/GenBank/DDBJ whole genome shotgun (WGS) entry which is preliminary data.</text>
</comment>
<evidence type="ECO:0000256" key="7">
    <source>
        <dbReference type="SAM" id="Coils"/>
    </source>
</evidence>
<dbReference type="NCBIfam" id="TIGR01280">
    <property type="entry name" value="xseB"/>
    <property type="match status" value="1"/>
</dbReference>
<comment type="catalytic activity">
    <reaction evidence="6">
        <text>Exonucleolytic cleavage in either 5'- to 3'- or 3'- to 5'-direction to yield nucleoside 5'-phosphates.</text>
        <dbReference type="EC" id="3.1.11.6"/>
    </reaction>
</comment>
<dbReference type="GO" id="GO:0006308">
    <property type="term" value="P:DNA catabolic process"/>
    <property type="evidence" value="ECO:0007669"/>
    <property type="project" value="UniProtKB-UniRule"/>
</dbReference>
<dbReference type="EC" id="3.1.11.6" evidence="6"/>
<dbReference type="AlphaFoldDB" id="A0A1E3X8S9"/>
<proteinExistence type="inferred from homology"/>
<sequence>MKKPNFEESLKDLEEIVEQLETNDLTLDETLAKYEKGIKIYKKCYQILENAEKKISILLKDTTGKNYTKEFKLEKTNDVNNPTSENNKNGHNNK</sequence>
<comment type="subunit">
    <text evidence="6">Heterooligomer composed of large and small subunits.</text>
</comment>
<evidence type="ECO:0000256" key="4">
    <source>
        <dbReference type="ARBA" id="ARBA00022801"/>
    </source>
</evidence>
<dbReference type="EMBL" id="MAYW01000081">
    <property type="protein sequence ID" value="ODS32028.1"/>
    <property type="molecule type" value="Genomic_DNA"/>
</dbReference>
<reference evidence="9 10" key="1">
    <citation type="submission" date="2016-07" db="EMBL/GenBank/DDBJ databases">
        <title>Draft genome of Scalindua rubra, obtained from a brine-seawater interface in the Red Sea, sheds light on salt adaptation in anammox bacteria.</title>
        <authorList>
            <person name="Speth D.R."/>
            <person name="Lagkouvardos I."/>
            <person name="Wang Y."/>
            <person name="Qian P.-Y."/>
            <person name="Dutilh B.E."/>
            <person name="Jetten M.S."/>
        </authorList>
    </citation>
    <scope>NUCLEOTIDE SEQUENCE [LARGE SCALE GENOMIC DNA]</scope>
    <source>
        <strain evidence="9">BSI-1</strain>
    </source>
</reference>
<comment type="similarity">
    <text evidence="1 6">Belongs to the XseB family.</text>
</comment>
<dbReference type="Gene3D" id="1.10.287.1040">
    <property type="entry name" value="Exonuclease VII, small subunit"/>
    <property type="match status" value="1"/>
</dbReference>
<dbReference type="SUPFAM" id="SSF116842">
    <property type="entry name" value="XseB-like"/>
    <property type="match status" value="1"/>
</dbReference>
<dbReference type="NCBIfam" id="NF002140">
    <property type="entry name" value="PRK00977.1-4"/>
    <property type="match status" value="1"/>
</dbReference>
<evidence type="ECO:0000256" key="2">
    <source>
        <dbReference type="ARBA" id="ARBA00022490"/>
    </source>
</evidence>
<dbReference type="PANTHER" id="PTHR34137">
    <property type="entry name" value="EXODEOXYRIBONUCLEASE 7 SMALL SUBUNIT"/>
    <property type="match status" value="1"/>
</dbReference>
<dbReference type="InterPro" id="IPR003761">
    <property type="entry name" value="Exonuc_VII_S"/>
</dbReference>
<dbReference type="PANTHER" id="PTHR34137:SF1">
    <property type="entry name" value="EXODEOXYRIBONUCLEASE 7 SMALL SUBUNIT"/>
    <property type="match status" value="1"/>
</dbReference>
<evidence type="ECO:0000313" key="9">
    <source>
        <dbReference type="EMBL" id="ODS32028.1"/>
    </source>
</evidence>
<dbReference type="InterPro" id="IPR037004">
    <property type="entry name" value="Exonuc_VII_ssu_sf"/>
</dbReference>
<comment type="function">
    <text evidence="6">Bidirectionally degrades single-stranded DNA into large acid-insoluble oligonucleotides, which are then degraded further into small acid-soluble oligonucleotides.</text>
</comment>
<evidence type="ECO:0000256" key="6">
    <source>
        <dbReference type="HAMAP-Rule" id="MF_00337"/>
    </source>
</evidence>
<evidence type="ECO:0000313" key="10">
    <source>
        <dbReference type="Proteomes" id="UP000094056"/>
    </source>
</evidence>
<dbReference type="GO" id="GO:0008855">
    <property type="term" value="F:exodeoxyribonuclease VII activity"/>
    <property type="evidence" value="ECO:0007669"/>
    <property type="project" value="UniProtKB-UniRule"/>
</dbReference>
<organism evidence="9 10">
    <name type="scientific">Candidatus Scalindua rubra</name>
    <dbReference type="NCBI Taxonomy" id="1872076"/>
    <lineage>
        <taxon>Bacteria</taxon>
        <taxon>Pseudomonadati</taxon>
        <taxon>Planctomycetota</taxon>
        <taxon>Candidatus Brocadiia</taxon>
        <taxon>Candidatus Brocadiales</taxon>
        <taxon>Candidatus Scalinduaceae</taxon>
        <taxon>Candidatus Scalindua</taxon>
    </lineage>
</organism>
<keyword evidence="3 6" id="KW-0540">Nuclease</keyword>
<keyword evidence="4 6" id="KW-0378">Hydrolase</keyword>
<feature type="compositionally biased region" description="Polar residues" evidence="8">
    <location>
        <begin position="78"/>
        <end position="94"/>
    </location>
</feature>
<protein>
    <recommendedName>
        <fullName evidence="6">Exodeoxyribonuclease 7 small subunit</fullName>
        <ecNumber evidence="6">3.1.11.6</ecNumber>
    </recommendedName>
    <alternativeName>
        <fullName evidence="6">Exodeoxyribonuclease VII small subunit</fullName>
        <shortName evidence="6">Exonuclease VII small subunit</shortName>
    </alternativeName>
</protein>
<gene>
    <name evidence="6" type="primary">xseB</name>
    <name evidence="9" type="ORF">SCARUB_02848</name>
</gene>
<dbReference type="GO" id="GO:0009318">
    <property type="term" value="C:exodeoxyribonuclease VII complex"/>
    <property type="evidence" value="ECO:0007669"/>
    <property type="project" value="UniProtKB-UniRule"/>
</dbReference>
<dbReference type="Pfam" id="PF02609">
    <property type="entry name" value="Exonuc_VII_S"/>
    <property type="match status" value="1"/>
</dbReference>